<evidence type="ECO:0000259" key="13">
    <source>
        <dbReference type="PROSITE" id="PS51767"/>
    </source>
</evidence>
<evidence type="ECO:0000256" key="2">
    <source>
        <dbReference type="ARBA" id="ARBA00022670"/>
    </source>
</evidence>
<keyword evidence="2 10" id="KW-0645">Protease</keyword>
<evidence type="ECO:0000256" key="6">
    <source>
        <dbReference type="ARBA" id="ARBA00067536"/>
    </source>
</evidence>
<keyword evidence="5 10" id="KW-0378">Hydrolase</keyword>
<evidence type="ECO:0000256" key="7">
    <source>
        <dbReference type="ARBA" id="ARBA00068059"/>
    </source>
</evidence>
<dbReference type="PANTHER" id="PTHR47966">
    <property type="entry name" value="BETA-SITE APP-CLEAVING ENZYME, ISOFORM A-RELATED"/>
    <property type="match status" value="1"/>
</dbReference>
<reference evidence="14 15" key="1">
    <citation type="submission" date="2018-05" db="EMBL/GenBank/DDBJ databases">
        <title>Draft genome sequence of Scytalidium lignicola DSM 105466, a ubiquitous saprotrophic fungus.</title>
        <authorList>
            <person name="Buettner E."/>
            <person name="Gebauer A.M."/>
            <person name="Hofrichter M."/>
            <person name="Liers C."/>
            <person name="Kellner H."/>
        </authorList>
    </citation>
    <scope>NUCLEOTIDE SEQUENCE [LARGE SCALE GENOMIC DNA]</scope>
    <source>
        <strain evidence="14 15">DSM 105466</strain>
    </source>
</reference>
<evidence type="ECO:0000256" key="12">
    <source>
        <dbReference type="SAM" id="SignalP"/>
    </source>
</evidence>
<feature type="non-terminal residue" evidence="14">
    <location>
        <position position="528"/>
    </location>
</feature>
<dbReference type="InterPro" id="IPR001461">
    <property type="entry name" value="Aspartic_peptidase_A1"/>
</dbReference>
<dbReference type="STRING" id="5539.A0A3E2HHC2"/>
<dbReference type="CDD" id="cd05474">
    <property type="entry name" value="SAP_like"/>
    <property type="match status" value="1"/>
</dbReference>
<proteinExistence type="inferred from homology"/>
<feature type="transmembrane region" description="Helical" evidence="11">
    <location>
        <begin position="508"/>
        <end position="527"/>
    </location>
</feature>
<dbReference type="InterPro" id="IPR033876">
    <property type="entry name" value="SAP-like"/>
</dbReference>
<feature type="non-terminal residue" evidence="14">
    <location>
        <position position="1"/>
    </location>
</feature>
<keyword evidence="3 12" id="KW-0732">Signal</keyword>
<evidence type="ECO:0000313" key="15">
    <source>
        <dbReference type="Proteomes" id="UP000258309"/>
    </source>
</evidence>
<dbReference type="Proteomes" id="UP000258309">
    <property type="component" value="Unassembled WGS sequence"/>
</dbReference>
<dbReference type="PROSITE" id="PS51767">
    <property type="entry name" value="PEPTIDASE_A1"/>
    <property type="match status" value="1"/>
</dbReference>
<feature type="domain" description="Peptidase A1" evidence="13">
    <location>
        <begin position="62"/>
        <end position="401"/>
    </location>
</feature>
<dbReference type="SUPFAM" id="SSF50630">
    <property type="entry name" value="Acid proteases"/>
    <property type="match status" value="1"/>
</dbReference>
<name>A0A3E2HHC2_SCYLI</name>
<keyword evidence="11" id="KW-1133">Transmembrane helix</keyword>
<comment type="similarity">
    <text evidence="1 10">Belongs to the peptidase A1 family.</text>
</comment>
<dbReference type="InterPro" id="IPR033121">
    <property type="entry name" value="PEPTIDASE_A1"/>
</dbReference>
<dbReference type="EMBL" id="NCSJ02000052">
    <property type="protein sequence ID" value="RFU32562.1"/>
    <property type="molecule type" value="Genomic_DNA"/>
</dbReference>
<feature type="disulfide bond" evidence="9">
    <location>
        <begin position="316"/>
        <end position="365"/>
    </location>
</feature>
<keyword evidence="4 10" id="KW-0064">Aspartyl protease</keyword>
<dbReference type="Gene3D" id="2.40.70.10">
    <property type="entry name" value="Acid Proteases"/>
    <property type="match status" value="2"/>
</dbReference>
<dbReference type="OMA" id="TYLPQDM"/>
<feature type="signal peptide" evidence="12">
    <location>
        <begin position="1"/>
        <end position="21"/>
    </location>
</feature>
<feature type="chain" id="PRO_5017689050" description="Probable aspartic-type endopeptidase OPSB" evidence="12">
    <location>
        <begin position="22"/>
        <end position="528"/>
    </location>
</feature>
<accession>A0A3E2HHC2</accession>
<organism evidence="14 15">
    <name type="scientific">Scytalidium lignicola</name>
    <name type="common">Hyphomycete</name>
    <dbReference type="NCBI Taxonomy" id="5539"/>
    <lineage>
        <taxon>Eukaryota</taxon>
        <taxon>Fungi</taxon>
        <taxon>Dikarya</taxon>
        <taxon>Ascomycota</taxon>
        <taxon>Pezizomycotina</taxon>
        <taxon>Leotiomycetes</taxon>
        <taxon>Leotiomycetes incertae sedis</taxon>
        <taxon>Scytalidium</taxon>
    </lineage>
</organism>
<feature type="active site" evidence="8">
    <location>
        <position position="281"/>
    </location>
</feature>
<feature type="active site" evidence="8">
    <location>
        <position position="80"/>
    </location>
</feature>
<dbReference type="FunFam" id="2.40.70.10:FF:000011">
    <property type="entry name" value="Aspartic protease"/>
    <property type="match status" value="1"/>
</dbReference>
<dbReference type="AlphaFoldDB" id="A0A3E2HHC2"/>
<dbReference type="PROSITE" id="PS00141">
    <property type="entry name" value="ASP_PROTEASE"/>
    <property type="match status" value="1"/>
</dbReference>
<evidence type="ECO:0000256" key="11">
    <source>
        <dbReference type="SAM" id="Phobius"/>
    </source>
</evidence>
<keyword evidence="9" id="KW-1015">Disulfide bond</keyword>
<evidence type="ECO:0000256" key="3">
    <source>
        <dbReference type="ARBA" id="ARBA00022729"/>
    </source>
</evidence>
<dbReference type="PANTHER" id="PTHR47966:SF65">
    <property type="entry name" value="ASPARTIC-TYPE ENDOPEPTIDASE"/>
    <property type="match status" value="1"/>
</dbReference>
<keyword evidence="11" id="KW-0472">Membrane</keyword>
<dbReference type="GO" id="GO:0004190">
    <property type="term" value="F:aspartic-type endopeptidase activity"/>
    <property type="evidence" value="ECO:0007669"/>
    <property type="project" value="UniProtKB-KW"/>
</dbReference>
<comment type="caution">
    <text evidence="14">The sequence shown here is derived from an EMBL/GenBank/DDBJ whole genome shotgun (WGS) entry which is preliminary data.</text>
</comment>
<evidence type="ECO:0000313" key="14">
    <source>
        <dbReference type="EMBL" id="RFU32562.1"/>
    </source>
</evidence>
<dbReference type="Pfam" id="PF00026">
    <property type="entry name" value="Asp"/>
    <property type="match status" value="1"/>
</dbReference>
<evidence type="ECO:0000256" key="9">
    <source>
        <dbReference type="PIRSR" id="PIRSR601461-2"/>
    </source>
</evidence>
<dbReference type="OrthoDB" id="771136at2759"/>
<protein>
    <recommendedName>
        <fullName evidence="7">Probable aspartic-type endopeptidase OPSB</fullName>
    </recommendedName>
    <alternativeName>
        <fullName evidence="6">Probable aspartic-type endopeptidase opsB</fullName>
    </alternativeName>
</protein>
<keyword evidence="11" id="KW-0812">Transmembrane</keyword>
<sequence>MAPNPTSLLLSGAAFAALASASSGGTFLMPIARNPRPAHNPLVRRADTVQAQLQNAEQAGLYAANISVGTPPQDLIVQIDTGSSDLWVPASTAAICQDTRQGGCPGGSFDSSSSSTFKIVERNEFNISYADGTSSSGDYISDVFSMAGSTVNPLEMGLAQTSSISVGILGIGYNSSESNVFTGTGTTYPNLPEAMQRAGLINSVAYSLWLNDLDAPDGNILFGGIDTRKYSGDLISIPVQRDAQTDAFTSFTVAFTSLTATSSTGTDQLTPADYAQPAILDSGTTITLLPNDVVTAVFAELGAEYDQTLGASVVPCSLADNTGNLTFGFGGTGGPTIQVGVSQLVMPLTLSDGSQPHFNDGEAACQLGLQPAFDLPILFGDTFLRSAYVVYDLINNRIALAQTKLNETDSNIVPFPSLGAAIPSATSASGNAAVTQTATGVPREGGGVTATGAGGPVATFNPTATGLSAEAGFASSATGSSSTGGSGSSGSKNNAAAAGAVPFEWSRLVVLGVTMACMGVGGGLFALL</sequence>
<keyword evidence="15" id="KW-1185">Reference proteome</keyword>
<evidence type="ECO:0000256" key="8">
    <source>
        <dbReference type="PIRSR" id="PIRSR601461-1"/>
    </source>
</evidence>
<dbReference type="GO" id="GO:0006508">
    <property type="term" value="P:proteolysis"/>
    <property type="evidence" value="ECO:0007669"/>
    <property type="project" value="UniProtKB-KW"/>
</dbReference>
<evidence type="ECO:0000256" key="1">
    <source>
        <dbReference type="ARBA" id="ARBA00007447"/>
    </source>
</evidence>
<evidence type="ECO:0000256" key="4">
    <source>
        <dbReference type="ARBA" id="ARBA00022750"/>
    </source>
</evidence>
<dbReference type="InterPro" id="IPR021109">
    <property type="entry name" value="Peptidase_aspartic_dom_sf"/>
</dbReference>
<evidence type="ECO:0000256" key="5">
    <source>
        <dbReference type="ARBA" id="ARBA00022801"/>
    </source>
</evidence>
<evidence type="ECO:0000256" key="10">
    <source>
        <dbReference type="RuleBase" id="RU000454"/>
    </source>
</evidence>
<gene>
    <name evidence="14" type="ORF">B7463_g3780</name>
</gene>
<dbReference type="PRINTS" id="PR00792">
    <property type="entry name" value="PEPSIN"/>
</dbReference>
<dbReference type="InterPro" id="IPR001969">
    <property type="entry name" value="Aspartic_peptidase_AS"/>
</dbReference>